<dbReference type="InterPro" id="IPR013785">
    <property type="entry name" value="Aldolase_TIM"/>
</dbReference>
<comment type="similarity">
    <text evidence="5">Belongs to the FMN-dependent alpha-hydroxy acid dehydrogenase family.</text>
</comment>
<evidence type="ECO:0000256" key="1">
    <source>
        <dbReference type="ARBA" id="ARBA00001917"/>
    </source>
</evidence>
<protein>
    <submittedName>
        <fullName evidence="7">Unannotated protein</fullName>
    </submittedName>
</protein>
<gene>
    <name evidence="7" type="ORF">UFOPK2761_01309</name>
</gene>
<reference evidence="7" key="1">
    <citation type="submission" date="2020-05" db="EMBL/GenBank/DDBJ databases">
        <authorList>
            <person name="Chiriac C."/>
            <person name="Salcher M."/>
            <person name="Ghai R."/>
            <person name="Kavagutti S V."/>
        </authorList>
    </citation>
    <scope>NUCLEOTIDE SEQUENCE</scope>
</reference>
<keyword evidence="3" id="KW-0288">FMN</keyword>
<evidence type="ECO:0000256" key="2">
    <source>
        <dbReference type="ARBA" id="ARBA00022630"/>
    </source>
</evidence>
<dbReference type="InterPro" id="IPR037396">
    <property type="entry name" value="FMN_HAD"/>
</dbReference>
<dbReference type="PIRSF" id="PIRSF000138">
    <property type="entry name" value="Al-hdrx_acd_dh"/>
    <property type="match status" value="1"/>
</dbReference>
<evidence type="ECO:0000256" key="4">
    <source>
        <dbReference type="ARBA" id="ARBA00023002"/>
    </source>
</evidence>
<name>A0A6J6T519_9ZZZZ</name>
<evidence type="ECO:0000256" key="3">
    <source>
        <dbReference type="ARBA" id="ARBA00022643"/>
    </source>
</evidence>
<dbReference type="PANTHER" id="PTHR10578">
    <property type="entry name" value="S -2-HYDROXY-ACID OXIDASE-RELATED"/>
    <property type="match status" value="1"/>
</dbReference>
<dbReference type="InterPro" id="IPR012133">
    <property type="entry name" value="Alpha-hydoxy_acid_DH_FMN"/>
</dbReference>
<feature type="domain" description="FMN hydroxy acid dehydrogenase" evidence="6">
    <location>
        <begin position="16"/>
        <end position="367"/>
    </location>
</feature>
<dbReference type="Gene3D" id="3.20.20.70">
    <property type="entry name" value="Aldolase class I"/>
    <property type="match status" value="1"/>
</dbReference>
<dbReference type="PANTHER" id="PTHR10578:SF107">
    <property type="entry name" value="2-HYDROXYACID OXIDASE 1"/>
    <property type="match status" value="1"/>
</dbReference>
<dbReference type="AlphaFoldDB" id="A0A6J6T519"/>
<sequence length="369" mass="38567">MSPAPGAARAGRPGWADPRRRGWQAELAERARAVLPAPMWAYLESGAREGVTRDEAHDAWRSVRLWPRVLHGEDAPDARTSVLGTPVRTPVGVAPTSLQRVAHPDGELAMAAGAAAAGAVHVVSSNAGHLLDEIGAAARAVDPAAVWWLQAYLPPDREQAAPVLRAAAAAGARAVALTVDTPFPGTKYEPVEEDWEGIDLSWHRINFTDPAAYRHHRGLRPEDLVWIRETCGLPVVVKGVLRPDDARRCVEAGAAAVWVSNHGGRQLDRVVSTATALPQVVAAVGAEAEVYVDGGVRSGIDVLTALGLGARAVLVGRPALHALASDGAAGVAGLLDTLTEELLEALELAGCGSLQGARTVVAPPDLCSP</sequence>
<dbReference type="InterPro" id="IPR000262">
    <property type="entry name" value="FMN-dep_DH"/>
</dbReference>
<comment type="cofactor">
    <cofactor evidence="1">
        <name>FMN</name>
        <dbReference type="ChEBI" id="CHEBI:58210"/>
    </cofactor>
</comment>
<dbReference type="PROSITE" id="PS51349">
    <property type="entry name" value="FMN_HYDROXY_ACID_DH_2"/>
    <property type="match status" value="1"/>
</dbReference>
<evidence type="ECO:0000313" key="7">
    <source>
        <dbReference type="EMBL" id="CAB4741459.1"/>
    </source>
</evidence>
<dbReference type="GO" id="GO:0010181">
    <property type="term" value="F:FMN binding"/>
    <property type="evidence" value="ECO:0007669"/>
    <property type="project" value="InterPro"/>
</dbReference>
<evidence type="ECO:0000256" key="5">
    <source>
        <dbReference type="ARBA" id="ARBA00024042"/>
    </source>
</evidence>
<dbReference type="EMBL" id="CAEZYQ010000008">
    <property type="protein sequence ID" value="CAB4741459.1"/>
    <property type="molecule type" value="Genomic_DNA"/>
</dbReference>
<dbReference type="CDD" id="cd02809">
    <property type="entry name" value="alpha_hydroxyacid_oxid_FMN"/>
    <property type="match status" value="1"/>
</dbReference>
<keyword evidence="4" id="KW-0560">Oxidoreductase</keyword>
<dbReference type="SUPFAM" id="SSF51395">
    <property type="entry name" value="FMN-linked oxidoreductases"/>
    <property type="match status" value="1"/>
</dbReference>
<dbReference type="GO" id="GO:0016491">
    <property type="term" value="F:oxidoreductase activity"/>
    <property type="evidence" value="ECO:0007669"/>
    <property type="project" value="UniProtKB-KW"/>
</dbReference>
<proteinExistence type="inferred from homology"/>
<dbReference type="InterPro" id="IPR008259">
    <property type="entry name" value="FMN_hydac_DH_AS"/>
</dbReference>
<organism evidence="7">
    <name type="scientific">freshwater metagenome</name>
    <dbReference type="NCBI Taxonomy" id="449393"/>
    <lineage>
        <taxon>unclassified sequences</taxon>
        <taxon>metagenomes</taxon>
        <taxon>ecological metagenomes</taxon>
    </lineage>
</organism>
<dbReference type="Pfam" id="PF01070">
    <property type="entry name" value="FMN_dh"/>
    <property type="match status" value="1"/>
</dbReference>
<evidence type="ECO:0000259" key="6">
    <source>
        <dbReference type="PROSITE" id="PS51349"/>
    </source>
</evidence>
<keyword evidence="2" id="KW-0285">Flavoprotein</keyword>
<accession>A0A6J6T519</accession>
<dbReference type="PROSITE" id="PS00557">
    <property type="entry name" value="FMN_HYDROXY_ACID_DH_1"/>
    <property type="match status" value="1"/>
</dbReference>